<dbReference type="Gene3D" id="3.30.160.60">
    <property type="entry name" value="Classic Zinc Finger"/>
    <property type="match status" value="1"/>
</dbReference>
<keyword evidence="5" id="KW-0677">Repeat</keyword>
<feature type="compositionally biased region" description="Basic and acidic residues" evidence="13">
    <location>
        <begin position="986"/>
        <end position="999"/>
    </location>
</feature>
<dbReference type="PROSITE" id="PS50157">
    <property type="entry name" value="ZINC_FINGER_C2H2_2"/>
    <property type="match status" value="2"/>
</dbReference>
<keyword evidence="2" id="KW-0217">Developmental protein</keyword>
<dbReference type="Proteomes" id="UP000015104">
    <property type="component" value="Unassembled WGS sequence"/>
</dbReference>
<dbReference type="SMART" id="SM00355">
    <property type="entry name" value="ZnF_C2H2"/>
    <property type="match status" value="3"/>
</dbReference>
<organism evidence="15 16">
    <name type="scientific">Tetranychus urticae</name>
    <name type="common">Two-spotted spider mite</name>
    <dbReference type="NCBI Taxonomy" id="32264"/>
    <lineage>
        <taxon>Eukaryota</taxon>
        <taxon>Metazoa</taxon>
        <taxon>Ecdysozoa</taxon>
        <taxon>Arthropoda</taxon>
        <taxon>Chelicerata</taxon>
        <taxon>Arachnida</taxon>
        <taxon>Acari</taxon>
        <taxon>Acariformes</taxon>
        <taxon>Trombidiformes</taxon>
        <taxon>Prostigmata</taxon>
        <taxon>Eleutherengona</taxon>
        <taxon>Raphignathae</taxon>
        <taxon>Tetranychoidea</taxon>
        <taxon>Tetranychidae</taxon>
        <taxon>Tetranychus</taxon>
    </lineage>
</organism>
<name>T1K330_TETUR</name>
<keyword evidence="8" id="KW-0805">Transcription regulation</keyword>
<feature type="region of interest" description="Disordered" evidence="13">
    <location>
        <begin position="105"/>
        <end position="162"/>
    </location>
</feature>
<dbReference type="EnsemblMetazoa" id="tetur04g07190.1">
    <property type="protein sequence ID" value="tetur04g07190.1"/>
    <property type="gene ID" value="tetur04g07190"/>
</dbReference>
<evidence type="ECO:0000256" key="10">
    <source>
        <dbReference type="ARBA" id="ARBA00023163"/>
    </source>
</evidence>
<feature type="region of interest" description="Disordered" evidence="13">
    <location>
        <begin position="659"/>
        <end position="718"/>
    </location>
</feature>
<feature type="compositionally biased region" description="Basic residues" evidence="13">
    <location>
        <begin position="868"/>
        <end position="899"/>
    </location>
</feature>
<dbReference type="GO" id="GO:0005634">
    <property type="term" value="C:nucleus"/>
    <property type="evidence" value="ECO:0007669"/>
    <property type="project" value="TreeGrafter"/>
</dbReference>
<feature type="region of interest" description="Disordered" evidence="13">
    <location>
        <begin position="311"/>
        <end position="410"/>
    </location>
</feature>
<dbReference type="PANTHER" id="PTHR12487">
    <property type="entry name" value="TEASHIRT-RELATED"/>
    <property type="match status" value="1"/>
</dbReference>
<feature type="region of interest" description="Disordered" evidence="13">
    <location>
        <begin position="616"/>
        <end position="641"/>
    </location>
</feature>
<evidence type="ECO:0000256" key="11">
    <source>
        <dbReference type="ARBA" id="ARBA00023242"/>
    </source>
</evidence>
<dbReference type="HOGENOM" id="CLU_300028_0_0_1"/>
<keyword evidence="3" id="KW-0678">Repressor</keyword>
<dbReference type="SUPFAM" id="SSF57667">
    <property type="entry name" value="beta-beta-alpha zinc fingers"/>
    <property type="match status" value="1"/>
</dbReference>
<feature type="domain" description="C2H2-type" evidence="14">
    <location>
        <begin position="243"/>
        <end position="272"/>
    </location>
</feature>
<keyword evidence="10" id="KW-0804">Transcription</keyword>
<evidence type="ECO:0000256" key="8">
    <source>
        <dbReference type="ARBA" id="ARBA00023015"/>
    </source>
</evidence>
<feature type="domain" description="C2H2-type" evidence="14">
    <location>
        <begin position="190"/>
        <end position="214"/>
    </location>
</feature>
<evidence type="ECO:0000256" key="13">
    <source>
        <dbReference type="SAM" id="MobiDB-lite"/>
    </source>
</evidence>
<feature type="region of interest" description="Disordered" evidence="13">
    <location>
        <begin position="555"/>
        <end position="577"/>
    </location>
</feature>
<dbReference type="AlphaFoldDB" id="T1K330"/>
<keyword evidence="11" id="KW-0539">Nucleus</keyword>
<reference evidence="16" key="1">
    <citation type="submission" date="2011-08" db="EMBL/GenBank/DDBJ databases">
        <authorList>
            <person name="Rombauts S."/>
        </authorList>
    </citation>
    <scope>NUCLEOTIDE SEQUENCE</scope>
    <source>
        <strain evidence="16">London</strain>
    </source>
</reference>
<evidence type="ECO:0000256" key="1">
    <source>
        <dbReference type="ARBA" id="ARBA00007158"/>
    </source>
</evidence>
<feature type="compositionally biased region" description="Low complexity" evidence="13">
    <location>
        <begin position="817"/>
        <end position="867"/>
    </location>
</feature>
<keyword evidence="9" id="KW-0238">DNA-binding</keyword>
<accession>T1K330</accession>
<evidence type="ECO:0000256" key="9">
    <source>
        <dbReference type="ARBA" id="ARBA00023125"/>
    </source>
</evidence>
<feature type="compositionally biased region" description="Polar residues" evidence="13">
    <location>
        <begin position="151"/>
        <end position="162"/>
    </location>
</feature>
<keyword evidence="4" id="KW-0479">Metal-binding</keyword>
<evidence type="ECO:0000256" key="4">
    <source>
        <dbReference type="ARBA" id="ARBA00022723"/>
    </source>
</evidence>
<dbReference type="GO" id="GO:0003677">
    <property type="term" value="F:DNA binding"/>
    <property type="evidence" value="ECO:0007669"/>
    <property type="project" value="UniProtKB-KW"/>
</dbReference>
<dbReference type="STRING" id="32264.T1K330"/>
<feature type="compositionally biased region" description="Low complexity" evidence="13">
    <location>
        <begin position="135"/>
        <end position="150"/>
    </location>
</feature>
<evidence type="ECO:0000256" key="7">
    <source>
        <dbReference type="ARBA" id="ARBA00022833"/>
    </source>
</evidence>
<keyword evidence="16" id="KW-1185">Reference proteome</keyword>
<feature type="region of interest" description="Disordered" evidence="13">
    <location>
        <begin position="1"/>
        <end position="32"/>
    </location>
</feature>
<feature type="compositionally biased region" description="Low complexity" evidence="13">
    <location>
        <begin position="682"/>
        <end position="697"/>
    </location>
</feature>
<reference evidence="15" key="2">
    <citation type="submission" date="2015-06" db="UniProtKB">
        <authorList>
            <consortium name="EnsemblMetazoa"/>
        </authorList>
    </citation>
    <scope>IDENTIFICATION</scope>
</reference>
<feature type="compositionally biased region" description="Low complexity" evidence="13">
    <location>
        <begin position="105"/>
        <end position="122"/>
    </location>
</feature>
<feature type="compositionally biased region" description="Low complexity" evidence="13">
    <location>
        <begin position="458"/>
        <end position="514"/>
    </location>
</feature>
<feature type="compositionally biased region" description="Polar residues" evidence="13">
    <location>
        <begin position="616"/>
        <end position="631"/>
    </location>
</feature>
<proteinExistence type="inferred from homology"/>
<protein>
    <recommendedName>
        <fullName evidence="14">C2H2-type domain-containing protein</fullName>
    </recommendedName>
</protein>
<dbReference type="InterPro" id="IPR027008">
    <property type="entry name" value="Teashirt_fam"/>
</dbReference>
<feature type="compositionally biased region" description="Low complexity" evidence="13">
    <location>
        <begin position="661"/>
        <end position="672"/>
    </location>
</feature>
<feature type="compositionally biased region" description="Polar residues" evidence="13">
    <location>
        <begin position="563"/>
        <end position="577"/>
    </location>
</feature>
<dbReference type="EMBL" id="CAEY01001373">
    <property type="status" value="NOT_ANNOTATED_CDS"/>
    <property type="molecule type" value="Genomic_DNA"/>
</dbReference>
<feature type="compositionally biased region" description="Basic residues" evidence="13">
    <location>
        <begin position="282"/>
        <end position="296"/>
    </location>
</feature>
<dbReference type="InterPro" id="IPR013087">
    <property type="entry name" value="Znf_C2H2_type"/>
</dbReference>
<evidence type="ECO:0000313" key="16">
    <source>
        <dbReference type="Proteomes" id="UP000015104"/>
    </source>
</evidence>
<feature type="region of interest" description="Disordered" evidence="13">
    <location>
        <begin position="809"/>
        <end position="999"/>
    </location>
</feature>
<dbReference type="Pfam" id="PF12756">
    <property type="entry name" value="zf-C2H2_2"/>
    <property type="match status" value="1"/>
</dbReference>
<evidence type="ECO:0000256" key="5">
    <source>
        <dbReference type="ARBA" id="ARBA00022737"/>
    </source>
</evidence>
<evidence type="ECO:0000256" key="6">
    <source>
        <dbReference type="ARBA" id="ARBA00022771"/>
    </source>
</evidence>
<feature type="region of interest" description="Disordered" evidence="13">
    <location>
        <begin position="758"/>
        <end position="790"/>
    </location>
</feature>
<dbReference type="InterPro" id="IPR036236">
    <property type="entry name" value="Znf_C2H2_sf"/>
</dbReference>
<keyword evidence="6 12" id="KW-0863">Zinc-finger</keyword>
<evidence type="ECO:0000256" key="12">
    <source>
        <dbReference type="PROSITE-ProRule" id="PRU00042"/>
    </source>
</evidence>
<feature type="compositionally biased region" description="Low complexity" evidence="13">
    <location>
        <begin position="370"/>
        <end position="396"/>
    </location>
</feature>
<feature type="region of interest" description="Disordered" evidence="13">
    <location>
        <begin position="274"/>
        <end position="298"/>
    </location>
</feature>
<feature type="compositionally biased region" description="Pro residues" evidence="13">
    <location>
        <begin position="355"/>
        <end position="365"/>
    </location>
</feature>
<dbReference type="EMBL" id="CAEY01001374">
    <property type="status" value="NOT_ANNOTATED_CDS"/>
    <property type="molecule type" value="Genomic_DNA"/>
</dbReference>
<feature type="region of interest" description="Disordered" evidence="13">
    <location>
        <begin position="458"/>
        <end position="534"/>
    </location>
</feature>
<feature type="compositionally biased region" description="Low complexity" evidence="13">
    <location>
        <begin position="758"/>
        <end position="770"/>
    </location>
</feature>
<evidence type="ECO:0000256" key="3">
    <source>
        <dbReference type="ARBA" id="ARBA00022491"/>
    </source>
</evidence>
<feature type="compositionally biased region" description="Low complexity" evidence="13">
    <location>
        <begin position="312"/>
        <end position="354"/>
    </location>
</feature>
<evidence type="ECO:0000256" key="2">
    <source>
        <dbReference type="ARBA" id="ARBA00022473"/>
    </source>
</evidence>
<dbReference type="InterPro" id="IPR041661">
    <property type="entry name" value="ZN622/Rei1/Reh1_Znf-C2H2"/>
</dbReference>
<dbReference type="GO" id="GO:0000981">
    <property type="term" value="F:DNA-binding transcription factor activity, RNA polymerase II-specific"/>
    <property type="evidence" value="ECO:0007669"/>
    <property type="project" value="TreeGrafter"/>
</dbReference>
<dbReference type="PROSITE" id="PS00028">
    <property type="entry name" value="ZINC_FINGER_C2H2_1"/>
    <property type="match status" value="2"/>
</dbReference>
<comment type="similarity">
    <text evidence="1">Belongs to the teashirt C2H2-type zinc-finger protein family.</text>
</comment>
<keyword evidence="7" id="KW-0862">Zinc</keyword>
<evidence type="ECO:0000313" key="15">
    <source>
        <dbReference type="EnsemblMetazoa" id="tetur04g07190.1"/>
    </source>
</evidence>
<dbReference type="GO" id="GO:0008270">
    <property type="term" value="F:zinc ion binding"/>
    <property type="evidence" value="ECO:0007669"/>
    <property type="project" value="UniProtKB-KW"/>
</dbReference>
<sequence>MHRQQQQYPDTKEGTLSGPASGSGGGANRQNPWQTQWINRSSEQNRDVFTCVWCKDSFRCLAEMTQHMKASPRCGMAGMQQATNTVAPGTYPLIVPSIAGLAASSTASRSTTPTSIGTGTSTNKGKSNVDLRPTNSNSDSNNSNLPNQNSTKEPMSSSVLAKNSVNLPRKLVRGQDVWLGRGAEQTRQILKCMWCGQSFKTLEDMTRHMRVTQHYTNIISQEQIISWKTPEDKLAQAHVNAVLTCKVCDESFGSLKELSNHIIKNAHYKEHIIRSMTEGGHGRRRQTRERRKKSLPVRKLLELERMELVGKEGVPSVPTGGPSSPGSSVRCSSSERASSESPSLPVQSGHSLVPSLPPPPPPPPAHQHSHPTPSSTSTSHHSISSPSSINKSSSRSAKNDFNNHHHSHSHQMIINPTDAAGSRLSSSLSSSSMITCDECNEKLDAKNFIAHIKICKSLPSSSSSSDRKSPSLSKSSTSPLPTSPANITSNNLSSSSLKVPTSSFSNANNPNNSNNRDKDNLPSEGLGIKSETSAGGVQLSSSSILGSFGLNHQGSADDPLVSSGDSPPTTPATSGSFLSSIEKLIEKSFDSKSRKNQTTGILQRLGIDEEVCPPWQSLSGSTSSQNNVTGHSESHHSGPSFASWSQQLEKYSFHGLKDRLSTSPVPSGASSSYQGTRGENGSLSSSSESSCDDSNSSFDHHSQHQSQSETLNANNKHHRNKKIDQHLSGSTLRASGSPSAAALAAAAAAAAASTAATGAAPSSTSTGASGNDVPMTPSGSGIGNKSSSSLSFPMSSMISRLEETIARITGSPSTGFNNNNSNNNNSNNRNNKHSQPSNSPSPSSVHSSNSNPGTPIINHNNRSSSSSHRTHNSQAHRSHHSSNSHRSSYRSHHSRHHRPSSLSSPPPQPHFQSSSLLNKLPNMKSTIKRESLSELSEDEHNVGPVSPKRRFRQRSEEESAGSPDRSNPVSPESLRSPGLSTPDSIDSDRSQAEDLSKIK</sequence>
<dbReference type="PANTHER" id="PTHR12487:SF7">
    <property type="entry name" value="PROTEIN TEASHIRT-RELATED"/>
    <property type="match status" value="1"/>
</dbReference>
<dbReference type="eggNOG" id="ENOG502RJS7">
    <property type="taxonomic scope" value="Eukaryota"/>
</dbReference>
<evidence type="ECO:0000259" key="14">
    <source>
        <dbReference type="PROSITE" id="PS50157"/>
    </source>
</evidence>